<dbReference type="InterPro" id="IPR009057">
    <property type="entry name" value="Homeodomain-like_sf"/>
</dbReference>
<feature type="domain" description="HTH tetR-type" evidence="3">
    <location>
        <begin position="6"/>
        <end position="66"/>
    </location>
</feature>
<reference evidence="5" key="1">
    <citation type="journal article" date="2019" name="Int. J. Syst. Evol. Microbiol.">
        <title>The Global Catalogue of Microorganisms (GCM) 10K type strain sequencing project: providing services to taxonomists for standard genome sequencing and annotation.</title>
        <authorList>
            <consortium name="The Broad Institute Genomics Platform"/>
            <consortium name="The Broad Institute Genome Sequencing Center for Infectious Disease"/>
            <person name="Wu L."/>
            <person name="Ma J."/>
        </authorList>
    </citation>
    <scope>NUCLEOTIDE SEQUENCE [LARGE SCALE GENOMIC DNA]</scope>
    <source>
        <strain evidence="5">JCM 18720</strain>
    </source>
</reference>
<keyword evidence="5" id="KW-1185">Reference proteome</keyword>
<organism evidence="4 5">
    <name type="scientific">Ferrimonas gelatinilytica</name>
    <dbReference type="NCBI Taxonomy" id="1255257"/>
    <lineage>
        <taxon>Bacteria</taxon>
        <taxon>Pseudomonadati</taxon>
        <taxon>Pseudomonadota</taxon>
        <taxon>Gammaproteobacteria</taxon>
        <taxon>Alteromonadales</taxon>
        <taxon>Ferrimonadaceae</taxon>
        <taxon>Ferrimonas</taxon>
    </lineage>
</organism>
<dbReference type="SUPFAM" id="SSF46689">
    <property type="entry name" value="Homeodomain-like"/>
    <property type="match status" value="1"/>
</dbReference>
<dbReference type="Gene3D" id="1.10.357.10">
    <property type="entry name" value="Tetracycline Repressor, domain 2"/>
    <property type="match status" value="1"/>
</dbReference>
<accession>A0ABP9S9M0</accession>
<feature type="DNA-binding region" description="H-T-H motif" evidence="2">
    <location>
        <begin position="29"/>
        <end position="48"/>
    </location>
</feature>
<name>A0ABP9S9M0_9GAMM</name>
<dbReference type="InterPro" id="IPR025722">
    <property type="entry name" value="TetR"/>
</dbReference>
<dbReference type="Proteomes" id="UP001501600">
    <property type="component" value="Unassembled WGS sequence"/>
</dbReference>
<dbReference type="Pfam" id="PF13972">
    <property type="entry name" value="TetR"/>
    <property type="match status" value="1"/>
</dbReference>
<dbReference type="InterPro" id="IPR001647">
    <property type="entry name" value="HTH_TetR"/>
</dbReference>
<gene>
    <name evidence="4" type="ORF">GCM10025772_22960</name>
</gene>
<evidence type="ECO:0000256" key="1">
    <source>
        <dbReference type="ARBA" id="ARBA00023125"/>
    </source>
</evidence>
<dbReference type="PROSITE" id="PS50977">
    <property type="entry name" value="HTH_TETR_2"/>
    <property type="match status" value="1"/>
</dbReference>
<evidence type="ECO:0000259" key="3">
    <source>
        <dbReference type="PROSITE" id="PS50977"/>
    </source>
</evidence>
<proteinExistence type="predicted"/>
<dbReference type="RefSeq" id="WP_345317205.1">
    <property type="nucleotide sequence ID" value="NZ_BAABLF010000014.1"/>
</dbReference>
<comment type="caution">
    <text evidence="4">The sequence shown here is derived from an EMBL/GenBank/DDBJ whole genome shotgun (WGS) entry which is preliminary data.</text>
</comment>
<dbReference type="EMBL" id="BAABLF010000014">
    <property type="protein sequence ID" value="GAA5192851.1"/>
    <property type="molecule type" value="Genomic_DNA"/>
</dbReference>
<dbReference type="PRINTS" id="PR00455">
    <property type="entry name" value="HTHTETR"/>
</dbReference>
<evidence type="ECO:0000313" key="4">
    <source>
        <dbReference type="EMBL" id="GAA5192851.1"/>
    </source>
</evidence>
<evidence type="ECO:0000313" key="5">
    <source>
        <dbReference type="Proteomes" id="UP001501600"/>
    </source>
</evidence>
<dbReference type="Pfam" id="PF00440">
    <property type="entry name" value="TetR_N"/>
    <property type="match status" value="1"/>
</dbReference>
<dbReference type="PANTHER" id="PTHR43479:SF12">
    <property type="entry name" value="TRANSCRIPTIONAL REGULATORY PROTEIN"/>
    <property type="match status" value="1"/>
</dbReference>
<dbReference type="PANTHER" id="PTHR43479">
    <property type="entry name" value="ACREF/ENVCD OPERON REPRESSOR-RELATED"/>
    <property type="match status" value="1"/>
</dbReference>
<keyword evidence="1 2" id="KW-0238">DNA-binding</keyword>
<sequence>MATPPMKTKQRIIQASCELFNEHGERATTTNHIAAHLGISPGNLYYHFRNKEQIIRAIFTEYEQYLEEHYVAASEGPQSRMQGYLDSMFQGMWRFRFLYASLADILARDPELHKRYLQAHERVLQSGIDTLRQLRREGAIAIEDSFLPDFAEGIKLVVTHWVSHLYIRNLDTPITESMVYQGVLQVLALFQGIITVAGRAEFDRLVAHYRLLASRPA</sequence>
<protein>
    <submittedName>
        <fullName evidence="4">TetR/AcrR family transcriptional regulator</fullName>
    </submittedName>
</protein>
<evidence type="ECO:0000256" key="2">
    <source>
        <dbReference type="PROSITE-ProRule" id="PRU00335"/>
    </source>
</evidence>
<dbReference type="InterPro" id="IPR050624">
    <property type="entry name" value="HTH-type_Tx_Regulator"/>
</dbReference>